<dbReference type="Proteomes" id="UP000218811">
    <property type="component" value="Unassembled WGS sequence"/>
</dbReference>
<dbReference type="GO" id="GO:0016787">
    <property type="term" value="F:hydrolase activity"/>
    <property type="evidence" value="ECO:0007669"/>
    <property type="project" value="UniProtKB-KW"/>
</dbReference>
<keyword evidence="2" id="KW-1133">Transmembrane helix</keyword>
<keyword evidence="2" id="KW-0472">Membrane</keyword>
<evidence type="ECO:0000313" key="4">
    <source>
        <dbReference type="EMBL" id="PCH43925.1"/>
    </source>
</evidence>
<name>A0A2H3JQZ2_WOLCO</name>
<keyword evidence="2" id="KW-0812">Transmembrane</keyword>
<evidence type="ECO:0000256" key="1">
    <source>
        <dbReference type="ARBA" id="ARBA00022801"/>
    </source>
</evidence>
<feature type="transmembrane region" description="Helical" evidence="2">
    <location>
        <begin position="12"/>
        <end position="32"/>
    </location>
</feature>
<dbReference type="OMA" id="WPALAIQ"/>
<evidence type="ECO:0000313" key="5">
    <source>
        <dbReference type="Proteomes" id="UP000218811"/>
    </source>
</evidence>
<keyword evidence="1 4" id="KW-0378">Hydrolase</keyword>
<gene>
    <name evidence="4" type="ORF">WOLCODRAFT_18643</name>
</gene>
<dbReference type="Gene3D" id="3.40.50.1820">
    <property type="entry name" value="alpha/beta hydrolase"/>
    <property type="match status" value="1"/>
</dbReference>
<protein>
    <submittedName>
        <fullName evidence="4">Alpha/beta-hydrolase</fullName>
    </submittedName>
</protein>
<dbReference type="STRING" id="742152.A0A2H3JQZ2"/>
<keyword evidence="5" id="KW-1185">Reference proteome</keyword>
<dbReference type="AlphaFoldDB" id="A0A2H3JQZ2"/>
<dbReference type="Pfam" id="PF07859">
    <property type="entry name" value="Abhydrolase_3"/>
    <property type="match status" value="1"/>
</dbReference>
<dbReference type="OrthoDB" id="2152029at2759"/>
<dbReference type="EMBL" id="KB468146">
    <property type="protein sequence ID" value="PCH43925.1"/>
    <property type="molecule type" value="Genomic_DNA"/>
</dbReference>
<accession>A0A2H3JQZ2</accession>
<organism evidence="4 5">
    <name type="scientific">Wolfiporia cocos (strain MD-104)</name>
    <name type="common">Brown rot fungus</name>
    <dbReference type="NCBI Taxonomy" id="742152"/>
    <lineage>
        <taxon>Eukaryota</taxon>
        <taxon>Fungi</taxon>
        <taxon>Dikarya</taxon>
        <taxon>Basidiomycota</taxon>
        <taxon>Agaricomycotina</taxon>
        <taxon>Agaricomycetes</taxon>
        <taxon>Polyporales</taxon>
        <taxon>Phaeolaceae</taxon>
        <taxon>Wolfiporia</taxon>
    </lineage>
</organism>
<dbReference type="SUPFAM" id="SSF53474">
    <property type="entry name" value="alpha/beta-Hydrolases"/>
    <property type="match status" value="1"/>
</dbReference>
<dbReference type="InterPro" id="IPR029058">
    <property type="entry name" value="AB_hydrolase_fold"/>
</dbReference>
<sequence length="406" mass="44734">MVHELRRQPFRSLYLFLQVAITLAVRIPFWTLSHLYRRPRPSWSLFTTLGTFTLRLFSEFGPIAEKVGPVRFWPDHRAILEGPGVKGVWLSPNSSCILGAIKEWAAAASVQSTRIPGYWIDKPGSNTQVGDEPSPDEKVILYLHGGGFISESAHPSSILSTTPRSILSHCPSSGAKRALAVEYRLCELSPVYTNPFPAALIDAITGYCYLVMEVGFKPENIIFVGDSAGGNLALALARYLADNSAELALAMGRSTDGRPLDYQMILLSPWSDLGTSHETPESALLNNNHDFLVDVRTGLFAHARRAYAGPLGFSATDANPYLSPASKFVNASFSGFPRTFIELGDAERFLDMCRSLRDAMVRDMGPDRVGYYEAPDAVHDHLVLPIKASAKREALRAIEDWFADAK</sequence>
<dbReference type="PANTHER" id="PTHR48081">
    <property type="entry name" value="AB HYDROLASE SUPERFAMILY PROTEIN C4A8.06C"/>
    <property type="match status" value="1"/>
</dbReference>
<evidence type="ECO:0000259" key="3">
    <source>
        <dbReference type="Pfam" id="PF07859"/>
    </source>
</evidence>
<dbReference type="PANTHER" id="PTHR48081:SF26">
    <property type="entry name" value="ALPHA_BETA HYDROLASE FOLD-3 DOMAIN-CONTAINING PROTEIN"/>
    <property type="match status" value="1"/>
</dbReference>
<dbReference type="InterPro" id="IPR013094">
    <property type="entry name" value="AB_hydrolase_3"/>
</dbReference>
<feature type="domain" description="Alpha/beta hydrolase fold-3" evidence="3">
    <location>
        <begin position="140"/>
        <end position="380"/>
    </location>
</feature>
<reference evidence="4 5" key="1">
    <citation type="journal article" date="2012" name="Science">
        <title>The Paleozoic origin of enzymatic lignin decomposition reconstructed from 31 fungal genomes.</title>
        <authorList>
            <person name="Floudas D."/>
            <person name="Binder M."/>
            <person name="Riley R."/>
            <person name="Barry K."/>
            <person name="Blanchette R.A."/>
            <person name="Henrissat B."/>
            <person name="Martinez A.T."/>
            <person name="Otillar R."/>
            <person name="Spatafora J.W."/>
            <person name="Yadav J.S."/>
            <person name="Aerts A."/>
            <person name="Benoit I."/>
            <person name="Boyd A."/>
            <person name="Carlson A."/>
            <person name="Copeland A."/>
            <person name="Coutinho P.M."/>
            <person name="de Vries R.P."/>
            <person name="Ferreira P."/>
            <person name="Findley K."/>
            <person name="Foster B."/>
            <person name="Gaskell J."/>
            <person name="Glotzer D."/>
            <person name="Gorecki P."/>
            <person name="Heitman J."/>
            <person name="Hesse C."/>
            <person name="Hori C."/>
            <person name="Igarashi K."/>
            <person name="Jurgens J.A."/>
            <person name="Kallen N."/>
            <person name="Kersten P."/>
            <person name="Kohler A."/>
            <person name="Kuees U."/>
            <person name="Kumar T.K.A."/>
            <person name="Kuo A."/>
            <person name="LaButti K."/>
            <person name="Larrondo L.F."/>
            <person name="Lindquist E."/>
            <person name="Ling A."/>
            <person name="Lombard V."/>
            <person name="Lucas S."/>
            <person name="Lundell T."/>
            <person name="Martin R."/>
            <person name="McLaughlin D.J."/>
            <person name="Morgenstern I."/>
            <person name="Morin E."/>
            <person name="Murat C."/>
            <person name="Nagy L.G."/>
            <person name="Nolan M."/>
            <person name="Ohm R.A."/>
            <person name="Patyshakuliyeva A."/>
            <person name="Rokas A."/>
            <person name="Ruiz-Duenas F.J."/>
            <person name="Sabat G."/>
            <person name="Salamov A."/>
            <person name="Samejima M."/>
            <person name="Schmutz J."/>
            <person name="Slot J.C."/>
            <person name="St John F."/>
            <person name="Stenlid J."/>
            <person name="Sun H."/>
            <person name="Sun S."/>
            <person name="Syed K."/>
            <person name="Tsang A."/>
            <person name="Wiebenga A."/>
            <person name="Young D."/>
            <person name="Pisabarro A."/>
            <person name="Eastwood D.C."/>
            <person name="Martin F."/>
            <person name="Cullen D."/>
            <person name="Grigoriev I.V."/>
            <person name="Hibbett D.S."/>
        </authorList>
    </citation>
    <scope>NUCLEOTIDE SEQUENCE [LARGE SCALE GENOMIC DNA]</scope>
    <source>
        <strain evidence="4 5">MD-104</strain>
    </source>
</reference>
<proteinExistence type="predicted"/>
<dbReference type="InterPro" id="IPR050300">
    <property type="entry name" value="GDXG_lipolytic_enzyme"/>
</dbReference>
<evidence type="ECO:0000256" key="2">
    <source>
        <dbReference type="SAM" id="Phobius"/>
    </source>
</evidence>